<dbReference type="GO" id="GO:0051539">
    <property type="term" value="F:4 iron, 4 sulfur cluster binding"/>
    <property type="evidence" value="ECO:0007669"/>
    <property type="project" value="UniProtKB-KW"/>
</dbReference>
<reference evidence="14" key="1">
    <citation type="submission" date="2017-09" db="EMBL/GenBank/DDBJ databases">
        <title>Depth-based differentiation of microbial function through sediment-hosted aquifers and enrichment of novel symbionts in the deep terrestrial subsurface.</title>
        <authorList>
            <person name="Probst A.J."/>
            <person name="Ladd B."/>
            <person name="Jarett J.K."/>
            <person name="Geller-Mcgrath D.E."/>
            <person name="Sieber C.M.K."/>
            <person name="Emerson J.B."/>
            <person name="Anantharaman K."/>
            <person name="Thomas B.C."/>
            <person name="Malmstrom R."/>
            <person name="Stieglmeier M."/>
            <person name="Klingl A."/>
            <person name="Woyke T."/>
            <person name="Ryan C.M."/>
            <person name="Banfield J.F."/>
        </authorList>
    </citation>
    <scope>NUCLEOTIDE SEQUENCE [LARGE SCALE GENOMIC DNA]</scope>
</reference>
<organism evidence="13 14">
    <name type="scientific">candidate division WWE3 bacterium CG08_land_8_20_14_0_20_43_13</name>
    <dbReference type="NCBI Taxonomy" id="1975087"/>
    <lineage>
        <taxon>Bacteria</taxon>
        <taxon>Katanobacteria</taxon>
    </lineage>
</organism>
<evidence type="ECO:0000259" key="12">
    <source>
        <dbReference type="SMART" id="SM00986"/>
    </source>
</evidence>
<dbReference type="EMBL" id="PEYW01000008">
    <property type="protein sequence ID" value="PIS21028.1"/>
    <property type="molecule type" value="Genomic_DNA"/>
</dbReference>
<protein>
    <recommendedName>
        <fullName evidence="4">Type-4 uracil-DNA glycosylase</fullName>
        <ecNumber evidence="3">3.2.2.27</ecNumber>
    </recommendedName>
</protein>
<keyword evidence="9" id="KW-0408">Iron</keyword>
<keyword evidence="10" id="KW-0411">Iron-sulfur</keyword>
<comment type="caution">
    <text evidence="13">The sequence shown here is derived from an EMBL/GenBank/DDBJ whole genome shotgun (WGS) entry which is preliminary data.</text>
</comment>
<dbReference type="Gene3D" id="3.40.470.10">
    <property type="entry name" value="Uracil-DNA glycosylase-like domain"/>
    <property type="match status" value="1"/>
</dbReference>
<dbReference type="SMART" id="SM00987">
    <property type="entry name" value="UreE_C"/>
    <property type="match status" value="1"/>
</dbReference>
<dbReference type="InterPro" id="IPR036895">
    <property type="entry name" value="Uracil-DNA_glycosylase-like_sf"/>
</dbReference>
<dbReference type="PANTHER" id="PTHR33693">
    <property type="entry name" value="TYPE-5 URACIL-DNA GLYCOSYLASE"/>
    <property type="match status" value="1"/>
</dbReference>
<dbReference type="Proteomes" id="UP000231414">
    <property type="component" value="Unassembled WGS sequence"/>
</dbReference>
<evidence type="ECO:0000256" key="11">
    <source>
        <dbReference type="ARBA" id="ARBA00023204"/>
    </source>
</evidence>
<feature type="domain" description="Uracil-DNA glycosylase-like" evidence="12">
    <location>
        <begin position="31"/>
        <end position="176"/>
    </location>
</feature>
<dbReference type="NCBIfam" id="TIGR00758">
    <property type="entry name" value="UDG_fam4"/>
    <property type="match status" value="1"/>
</dbReference>
<evidence type="ECO:0000313" key="13">
    <source>
        <dbReference type="EMBL" id="PIS21028.1"/>
    </source>
</evidence>
<dbReference type="InterPro" id="IPR005273">
    <property type="entry name" value="Ura-DNA_glyco_family4"/>
</dbReference>
<keyword evidence="5" id="KW-0004">4Fe-4S</keyword>
<dbReference type="PANTHER" id="PTHR33693:SF1">
    <property type="entry name" value="TYPE-4 URACIL-DNA GLYCOSYLASE"/>
    <property type="match status" value="1"/>
</dbReference>
<evidence type="ECO:0000256" key="8">
    <source>
        <dbReference type="ARBA" id="ARBA00022801"/>
    </source>
</evidence>
<keyword evidence="7" id="KW-0227">DNA damage</keyword>
<evidence type="ECO:0000256" key="1">
    <source>
        <dbReference type="ARBA" id="ARBA00001400"/>
    </source>
</evidence>
<evidence type="ECO:0000256" key="9">
    <source>
        <dbReference type="ARBA" id="ARBA00023004"/>
    </source>
</evidence>
<gene>
    <name evidence="13" type="ORF">COT52_00765</name>
</gene>
<dbReference type="InterPro" id="IPR051536">
    <property type="entry name" value="UDG_Type-4/5"/>
</dbReference>
<evidence type="ECO:0000256" key="10">
    <source>
        <dbReference type="ARBA" id="ARBA00023014"/>
    </source>
</evidence>
<dbReference type="EC" id="3.2.2.27" evidence="3"/>
<evidence type="ECO:0000256" key="5">
    <source>
        <dbReference type="ARBA" id="ARBA00022485"/>
    </source>
</evidence>
<dbReference type="GO" id="GO:0006281">
    <property type="term" value="P:DNA repair"/>
    <property type="evidence" value="ECO:0007669"/>
    <property type="project" value="UniProtKB-KW"/>
</dbReference>
<sequence length="205" mass="22283">MKSQDLLDQINAQINKCSGCRLCKVRIKAVPGEGPVGSLLAFVGEAPGANEDRSGTPFCGRAGDLLDRLLIMIGVKRSQIWVGNVLKCRPPENRGPMVDEVRACRTYLEKQLELIGPRLVIPLGKFATDHFIPEARISQVKGIPVRSGGFLIYPVYHPAAALRSSAVLAELEKDFKKIPAVLSADPHQFPIVGGSKISENQVSLF</sequence>
<evidence type="ECO:0000313" key="14">
    <source>
        <dbReference type="Proteomes" id="UP000231414"/>
    </source>
</evidence>
<keyword evidence="11" id="KW-0234">DNA repair</keyword>
<comment type="similarity">
    <text evidence="2">Belongs to the uracil-DNA glycosylase (UDG) superfamily. Type 4 (UDGa) family.</text>
</comment>
<keyword evidence="8" id="KW-0378">Hydrolase</keyword>
<evidence type="ECO:0000256" key="7">
    <source>
        <dbReference type="ARBA" id="ARBA00022763"/>
    </source>
</evidence>
<evidence type="ECO:0000256" key="3">
    <source>
        <dbReference type="ARBA" id="ARBA00012030"/>
    </source>
</evidence>
<accession>A0A2H0XAC3</accession>
<proteinExistence type="inferred from homology"/>
<dbReference type="SUPFAM" id="SSF52141">
    <property type="entry name" value="Uracil-DNA glycosylase-like"/>
    <property type="match status" value="1"/>
</dbReference>
<dbReference type="GO" id="GO:0046872">
    <property type="term" value="F:metal ion binding"/>
    <property type="evidence" value="ECO:0007669"/>
    <property type="project" value="UniProtKB-KW"/>
</dbReference>
<evidence type="ECO:0000256" key="6">
    <source>
        <dbReference type="ARBA" id="ARBA00022723"/>
    </source>
</evidence>
<dbReference type="Pfam" id="PF03167">
    <property type="entry name" value="UDG"/>
    <property type="match status" value="1"/>
</dbReference>
<keyword evidence="6" id="KW-0479">Metal-binding</keyword>
<dbReference type="AlphaFoldDB" id="A0A2H0XAC3"/>
<dbReference type="GO" id="GO:0004844">
    <property type="term" value="F:uracil DNA N-glycosylase activity"/>
    <property type="evidence" value="ECO:0007669"/>
    <property type="project" value="UniProtKB-EC"/>
</dbReference>
<dbReference type="CDD" id="cd10030">
    <property type="entry name" value="UDG-F4_TTUDGA_SPO1dp_like"/>
    <property type="match status" value="1"/>
</dbReference>
<evidence type="ECO:0000256" key="4">
    <source>
        <dbReference type="ARBA" id="ARBA00019403"/>
    </source>
</evidence>
<name>A0A2H0XAC3_UNCKA</name>
<dbReference type="InterPro" id="IPR005122">
    <property type="entry name" value="Uracil-DNA_glycosylase-like"/>
</dbReference>
<dbReference type="SMART" id="SM00986">
    <property type="entry name" value="UDG"/>
    <property type="match status" value="1"/>
</dbReference>
<evidence type="ECO:0000256" key="2">
    <source>
        <dbReference type="ARBA" id="ARBA00006521"/>
    </source>
</evidence>
<comment type="catalytic activity">
    <reaction evidence="1">
        <text>Hydrolyzes single-stranded DNA or mismatched double-stranded DNA and polynucleotides, releasing free uracil.</text>
        <dbReference type="EC" id="3.2.2.27"/>
    </reaction>
</comment>